<dbReference type="AlphaFoldDB" id="A0A7W9EWV6"/>
<name>A0A7W9EWV6_9SPHN</name>
<keyword evidence="1" id="KW-0269">Exonuclease</keyword>
<reference evidence="1 2" key="1">
    <citation type="submission" date="2020-08" db="EMBL/GenBank/DDBJ databases">
        <title>Genomic Encyclopedia of Type Strains, Phase IV (KMG-IV): sequencing the most valuable type-strain genomes for metagenomic binning, comparative biology and taxonomic classification.</title>
        <authorList>
            <person name="Goeker M."/>
        </authorList>
    </citation>
    <scope>NUCLEOTIDE SEQUENCE [LARGE SCALE GENOMIC DNA]</scope>
    <source>
        <strain evidence="1 2">DSM 100044</strain>
    </source>
</reference>
<dbReference type="InterPro" id="IPR038763">
    <property type="entry name" value="DHH_sf"/>
</dbReference>
<dbReference type="Proteomes" id="UP000546200">
    <property type="component" value="Unassembled WGS sequence"/>
</dbReference>
<dbReference type="GO" id="GO:0004527">
    <property type="term" value="F:exonuclease activity"/>
    <property type="evidence" value="ECO:0007669"/>
    <property type="project" value="UniProtKB-KW"/>
</dbReference>
<keyword evidence="2" id="KW-1185">Reference proteome</keyword>
<dbReference type="RefSeq" id="WP_221234788.1">
    <property type="nucleotide sequence ID" value="NZ_JACIJK010000009.1"/>
</dbReference>
<protein>
    <submittedName>
        <fullName evidence="1">Single-stranded-DNA-specific exonuclease</fullName>
        <ecNumber evidence="1">3.1.-.-</ecNumber>
    </submittedName>
</protein>
<accession>A0A7W9EWV6</accession>
<organism evidence="1 2">
    <name type="scientific">Sphingomonas aerophila</name>
    <dbReference type="NCBI Taxonomy" id="1344948"/>
    <lineage>
        <taxon>Bacteria</taxon>
        <taxon>Pseudomonadati</taxon>
        <taxon>Pseudomonadota</taxon>
        <taxon>Alphaproteobacteria</taxon>
        <taxon>Sphingomonadales</taxon>
        <taxon>Sphingomonadaceae</taxon>
        <taxon>Sphingomonas</taxon>
    </lineage>
</organism>
<dbReference type="PANTHER" id="PTHR30255">
    <property type="entry name" value="SINGLE-STRANDED-DNA-SPECIFIC EXONUCLEASE RECJ"/>
    <property type="match status" value="1"/>
</dbReference>
<evidence type="ECO:0000313" key="2">
    <source>
        <dbReference type="Proteomes" id="UP000546200"/>
    </source>
</evidence>
<gene>
    <name evidence="1" type="ORF">FHS94_002982</name>
</gene>
<dbReference type="EMBL" id="JACIJK010000009">
    <property type="protein sequence ID" value="MBB5716122.1"/>
    <property type="molecule type" value="Genomic_DNA"/>
</dbReference>
<comment type="caution">
    <text evidence="1">The sequence shown here is derived from an EMBL/GenBank/DDBJ whole genome shotgun (WGS) entry which is preliminary data.</text>
</comment>
<evidence type="ECO:0000313" key="1">
    <source>
        <dbReference type="EMBL" id="MBB5716122.1"/>
    </source>
</evidence>
<dbReference type="InterPro" id="IPR051673">
    <property type="entry name" value="SSDNA_exonuclease_RecJ"/>
</dbReference>
<keyword evidence="1" id="KW-0378">Hydrolase</keyword>
<dbReference type="SUPFAM" id="SSF64182">
    <property type="entry name" value="DHH phosphoesterases"/>
    <property type="match status" value="1"/>
</dbReference>
<keyword evidence="1" id="KW-0540">Nuclease</keyword>
<dbReference type="EC" id="3.1.-.-" evidence="1"/>
<dbReference type="PANTHER" id="PTHR30255:SF2">
    <property type="entry name" value="SINGLE-STRANDED-DNA-SPECIFIC EXONUCLEASE RECJ"/>
    <property type="match status" value="1"/>
</dbReference>
<sequence length="356" mass="37561">MDHPLLHATDWRTTARDLFSAGVASFDRSRPALLLGHFDADGLGALAILSRALRGAGHPAEIRLVGKGENPWDDALRSEIAERRPGGLIVTDLGLREGALAPGVPTLIIDHHRPTGMPGDATVISGHGLDPEPTSALLAYVCAGALGDQSDLLWLAALGLIGDMAEQAGFPELAEAQARYGKTALRDAVSLVNAPRRTAAADAGPALRLLLSGDGPKVITKGEGADADALRAAKVEVRDAVEAARRVAPKVRGDVALIRFHSPCQIHPLIAQQWRGRLKDKIVLAANDGYRDGWVHFAARSASGVDLIDFLHRHRPPGADSHYGSGHAQATGGALHPTDWNAFVEGLGFPEEILAA</sequence>
<dbReference type="Gene3D" id="3.90.1640.30">
    <property type="match status" value="1"/>
</dbReference>
<proteinExistence type="predicted"/>